<feature type="compositionally biased region" description="Acidic residues" evidence="1">
    <location>
        <begin position="310"/>
        <end position="320"/>
    </location>
</feature>
<feature type="region of interest" description="Disordered" evidence="1">
    <location>
        <begin position="218"/>
        <end position="238"/>
    </location>
</feature>
<gene>
    <name evidence="3" type="ordered locus">slr0962</name>
</gene>
<sequence>MLALMLSGAVALASLAFFFSAFFAPKLHRKDDFLWSGVGFFYGLVLWNCAQRFTGAILLGQAAVVVLVLAFAWQTLRLRAAIASNAIVEVPSFSLLDWFAGGLQRKPKVKTPVAVDDKKAATKDQDNTEVESVTGAVKRDLPETGEQLKSVDDSAPASVTETVTSTVEQVSESIPTEAESAIETAEEVVVELNQAAETLAEEVVEKAEEAVEKVAEMVGQKEEKPVNPAPEKEEEVLLKKPKSKLFQRLFGRKKAAVPPVQPKASQPETVEQKVAIEPESSTAQTDDWDDGEDWGEDLPSTEDSSPGGEISDEVSEDNPENDQTKVIAVVETVQIEQQITLIEVPDSENITAEEAPAAPLIEEEQIAQEEIVVDEVIAPMSGTTAAVIEVTMPELVDPETNIEQGPDSSGVDEVYERETETEEIGEITEAIASDLEEVPEPRTDVNETTVNTDIAEEEETQNEGEEPTEEKQNWADG</sequence>
<feature type="region of interest" description="Disordered" evidence="1">
    <location>
        <begin position="396"/>
        <end position="423"/>
    </location>
</feature>
<feature type="region of interest" description="Disordered" evidence="1">
    <location>
        <begin position="254"/>
        <end position="325"/>
    </location>
</feature>
<dbReference type="STRING" id="1148.gene:10497725"/>
<keyword evidence="2" id="KW-1133">Transmembrane helix</keyword>
<dbReference type="KEGG" id="syn:slr0962"/>
<dbReference type="Proteomes" id="UP000001425">
    <property type="component" value="Chromosome"/>
</dbReference>
<keyword evidence="4" id="KW-1185">Reference proteome</keyword>
<dbReference type="IntAct" id="P72852">
    <property type="interactions" value="2"/>
</dbReference>
<evidence type="ECO:0000256" key="2">
    <source>
        <dbReference type="SAM" id="Phobius"/>
    </source>
</evidence>
<evidence type="ECO:0000313" key="3">
    <source>
        <dbReference type="EMBL" id="BAA16867.1"/>
    </source>
</evidence>
<reference evidence="3 4" key="1">
    <citation type="journal article" date="1995" name="DNA Res.">
        <title>Sequence analysis of the genome of the unicellular cyanobacterium Synechocystis sp. strain PCC6803. I. Sequence features in the 1 Mb region from map positions 64% to 92% of the genome.</title>
        <authorList>
            <person name="Kaneko T."/>
            <person name="Tanaka A."/>
            <person name="Sato S."/>
            <person name="Kotani H."/>
            <person name="Sazuka T."/>
            <person name="Miyajima N."/>
            <person name="Sugiura M."/>
            <person name="Tabata S."/>
        </authorList>
    </citation>
    <scope>NUCLEOTIDE SEQUENCE [LARGE SCALE GENOMIC DNA]</scope>
    <source>
        <strain evidence="4">ATCC 27184 / PCC 6803 / Kazusa</strain>
    </source>
</reference>
<feature type="region of interest" description="Disordered" evidence="1">
    <location>
        <begin position="141"/>
        <end position="160"/>
    </location>
</feature>
<dbReference type="eggNOG" id="COG3238">
    <property type="taxonomic scope" value="Bacteria"/>
</dbReference>
<feature type="compositionally biased region" description="Acidic residues" evidence="1">
    <location>
        <begin position="413"/>
        <end position="423"/>
    </location>
</feature>
<feature type="transmembrane region" description="Helical" evidence="2">
    <location>
        <begin position="57"/>
        <end position="76"/>
    </location>
</feature>
<evidence type="ECO:0000256" key="1">
    <source>
        <dbReference type="SAM" id="MobiDB-lite"/>
    </source>
</evidence>
<dbReference type="EMBL" id="BA000022">
    <property type="protein sequence ID" value="BAA16867.1"/>
    <property type="molecule type" value="Genomic_DNA"/>
</dbReference>
<protein>
    <submittedName>
        <fullName evidence="3">Slr0962 protein</fullName>
    </submittedName>
</protein>
<dbReference type="InParanoid" id="P72852"/>
<feature type="compositionally biased region" description="Acidic residues" evidence="1">
    <location>
        <begin position="286"/>
        <end position="300"/>
    </location>
</feature>
<dbReference type="AlphaFoldDB" id="P72852"/>
<organism evidence="3 4">
    <name type="scientific">Synechocystis sp. (strain ATCC 27184 / PCC 6803 / Kazusa)</name>
    <dbReference type="NCBI Taxonomy" id="1111708"/>
    <lineage>
        <taxon>Bacteria</taxon>
        <taxon>Bacillati</taxon>
        <taxon>Cyanobacteriota</taxon>
        <taxon>Cyanophyceae</taxon>
        <taxon>Synechococcales</taxon>
        <taxon>Merismopediaceae</taxon>
        <taxon>Synechocystis</taxon>
    </lineage>
</organism>
<feature type="compositionally biased region" description="Acidic residues" evidence="1">
    <location>
        <begin position="454"/>
        <end position="468"/>
    </location>
</feature>
<dbReference type="PaxDb" id="1148-1651941"/>
<keyword evidence="2" id="KW-0812">Transmembrane</keyword>
<feature type="transmembrane region" description="Helical" evidence="2">
    <location>
        <begin position="33"/>
        <end position="50"/>
    </location>
</feature>
<dbReference type="PIR" id="S74716">
    <property type="entry name" value="S74716"/>
</dbReference>
<dbReference type="Pfam" id="PF07444">
    <property type="entry name" value="Ycf66_N"/>
    <property type="match status" value="1"/>
</dbReference>
<feature type="region of interest" description="Disordered" evidence="1">
    <location>
        <begin position="437"/>
        <end position="477"/>
    </location>
</feature>
<keyword evidence="2" id="KW-0472">Membrane</keyword>
<dbReference type="EnsemblBacteria" id="BAA16867">
    <property type="protein sequence ID" value="BAA16867"/>
    <property type="gene ID" value="BAA16867"/>
</dbReference>
<accession>P72852</accession>
<evidence type="ECO:0000313" key="4">
    <source>
        <dbReference type="Proteomes" id="UP000001425"/>
    </source>
</evidence>
<dbReference type="InterPro" id="IPR010004">
    <property type="entry name" value="Uncharacterised_Ycf66"/>
</dbReference>
<reference evidence="3 4" key="2">
    <citation type="journal article" date="1996" name="DNA Res.">
        <title>Sequence analysis of the genome of the unicellular cyanobacterium Synechocystis sp. strain PCC6803. II. Sequence determination of the entire genome and assignment of potential protein-coding regions.</title>
        <authorList>
            <person name="Kaneko T."/>
            <person name="Sato S."/>
            <person name="Kotani H."/>
            <person name="Tanaka A."/>
            <person name="Asamizu E."/>
            <person name="Nakamura Y."/>
            <person name="Miyajima N."/>
            <person name="Hirosawa M."/>
            <person name="Sugiura M."/>
            <person name="Sasamoto S."/>
            <person name="Kimura T."/>
            <person name="Hosouchi T."/>
            <person name="Matsuno A."/>
            <person name="Muraki A."/>
            <person name="Nakazaki N."/>
            <person name="Naruo K."/>
            <person name="Okumura S."/>
            <person name="Shimpo S."/>
            <person name="Takeuchi C."/>
            <person name="Wada T."/>
            <person name="Watanabe A."/>
            <person name="Yamada M."/>
            <person name="Yasuda M."/>
            <person name="Tabata S."/>
        </authorList>
    </citation>
    <scope>NUCLEOTIDE SEQUENCE [LARGE SCALE GENOMIC DNA]</scope>
    <source>
        <strain evidence="4">ATCC 27184 / PCC 6803 / Kazusa</strain>
    </source>
</reference>
<name>P72852_SYNY3</name>
<proteinExistence type="predicted"/>